<dbReference type="NCBIfam" id="TIGR03352">
    <property type="entry name" value="VI_chp_3"/>
    <property type="match status" value="1"/>
</dbReference>
<dbReference type="InterPro" id="IPR038706">
    <property type="entry name" value="Type_VI_SciN-like_sf"/>
</dbReference>
<dbReference type="OrthoDB" id="5471061at2"/>
<evidence type="ECO:0000313" key="2">
    <source>
        <dbReference type="Proteomes" id="UP000198816"/>
    </source>
</evidence>
<dbReference type="Proteomes" id="UP000198816">
    <property type="component" value="Unassembled WGS sequence"/>
</dbReference>
<keyword evidence="2" id="KW-1185">Reference proteome</keyword>
<protein>
    <submittedName>
        <fullName evidence="1">Type VI secretion system protein VasD</fullName>
    </submittedName>
</protein>
<dbReference type="Gene3D" id="2.60.40.4150">
    <property type="entry name" value="Type VI secretion system, lipoprotein SciN"/>
    <property type="match status" value="1"/>
</dbReference>
<gene>
    <name evidence="1" type="ORF">SAMN05421783_107143</name>
</gene>
<name>A0A1H2VS09_THIRO</name>
<dbReference type="Pfam" id="PF12790">
    <property type="entry name" value="T6SS-SciN"/>
    <property type="match status" value="1"/>
</dbReference>
<dbReference type="EMBL" id="FNNZ01000007">
    <property type="protein sequence ID" value="SDW71058.1"/>
    <property type="molecule type" value="Genomic_DNA"/>
</dbReference>
<dbReference type="PANTHER" id="PTHR37625">
    <property type="entry name" value="OUTER MEMBRANE LIPOPROTEIN-RELATED"/>
    <property type="match status" value="1"/>
</dbReference>
<dbReference type="STRING" id="1058.SAMN05421783_107143"/>
<dbReference type="PANTHER" id="PTHR37625:SF4">
    <property type="entry name" value="OUTER MEMBRANE LIPOPROTEIN"/>
    <property type="match status" value="1"/>
</dbReference>
<sequence>MAHMSPPRPQRRTVSVLGVWILMIGIGLLPGCAGKEEKPAPMLSLEIEATADVNLGPGGNPLPVVVRIYELKGQGNFMTADFYSLFDNESAVLGPDLIAREELTLRPGERREITRPLAPEAAYIGVVAAYRDIDRSRWRAATALTPDTNNAIRIVVAAEAISAYPR</sequence>
<evidence type="ECO:0000313" key="1">
    <source>
        <dbReference type="EMBL" id="SDW71058.1"/>
    </source>
</evidence>
<dbReference type="InterPro" id="IPR017734">
    <property type="entry name" value="T6SS_SciN"/>
</dbReference>
<organism evidence="1 2">
    <name type="scientific">Thiocapsa roseopersicina</name>
    <dbReference type="NCBI Taxonomy" id="1058"/>
    <lineage>
        <taxon>Bacteria</taxon>
        <taxon>Pseudomonadati</taxon>
        <taxon>Pseudomonadota</taxon>
        <taxon>Gammaproteobacteria</taxon>
        <taxon>Chromatiales</taxon>
        <taxon>Chromatiaceae</taxon>
        <taxon>Thiocapsa</taxon>
    </lineage>
</organism>
<proteinExistence type="predicted"/>
<reference evidence="2" key="1">
    <citation type="submission" date="2016-10" db="EMBL/GenBank/DDBJ databases">
        <authorList>
            <person name="Varghese N."/>
            <person name="Submissions S."/>
        </authorList>
    </citation>
    <scope>NUCLEOTIDE SEQUENCE [LARGE SCALE GENOMIC DNA]</scope>
    <source>
        <strain evidence="2">DSM 217</strain>
    </source>
</reference>
<dbReference type="AlphaFoldDB" id="A0A1H2VS09"/>
<accession>A0A1H2VS09</accession>